<dbReference type="PANTHER" id="PTHR34203:SF13">
    <property type="entry name" value="EXPRESSED PROTEIN"/>
    <property type="match status" value="1"/>
</dbReference>
<dbReference type="Proteomes" id="UP001642464">
    <property type="component" value="Unassembled WGS sequence"/>
</dbReference>
<reference evidence="2 3" key="1">
    <citation type="submission" date="2024-02" db="EMBL/GenBank/DDBJ databases">
        <authorList>
            <person name="Chen Y."/>
            <person name="Shah S."/>
            <person name="Dougan E. K."/>
            <person name="Thang M."/>
            <person name="Chan C."/>
        </authorList>
    </citation>
    <scope>NUCLEOTIDE SEQUENCE [LARGE SCALE GENOMIC DNA]</scope>
</reference>
<comment type="caution">
    <text evidence="2">The sequence shown here is derived from an EMBL/GenBank/DDBJ whole genome shotgun (WGS) entry which is preliminary data.</text>
</comment>
<dbReference type="Pfam" id="PF05050">
    <property type="entry name" value="Methyltransf_21"/>
    <property type="match status" value="1"/>
</dbReference>
<dbReference type="Gene3D" id="3.40.50.150">
    <property type="entry name" value="Vaccinia Virus protein VP39"/>
    <property type="match status" value="1"/>
</dbReference>
<evidence type="ECO:0000313" key="2">
    <source>
        <dbReference type="EMBL" id="CAK9047030.1"/>
    </source>
</evidence>
<organism evidence="2 3">
    <name type="scientific">Durusdinium trenchii</name>
    <dbReference type="NCBI Taxonomy" id="1381693"/>
    <lineage>
        <taxon>Eukaryota</taxon>
        <taxon>Sar</taxon>
        <taxon>Alveolata</taxon>
        <taxon>Dinophyceae</taxon>
        <taxon>Suessiales</taxon>
        <taxon>Symbiodiniaceae</taxon>
        <taxon>Durusdinium</taxon>
    </lineage>
</organism>
<feature type="domain" description="Methyltransferase FkbM" evidence="1">
    <location>
        <begin position="156"/>
        <end position="293"/>
    </location>
</feature>
<accession>A0ABP0MA31</accession>
<dbReference type="InterPro" id="IPR006342">
    <property type="entry name" value="FkbM_mtfrase"/>
</dbReference>
<gene>
    <name evidence="2" type="ORF">SCF082_LOCUS26404</name>
</gene>
<sequence>MVRIWCVMKFTSSMLIGGFFCNYFLSDLSSSHPLGHRLASNATEKMEKVGKVKMKRPSFVETPNYSLEPESLRNFSLEQCAPSSHSERGVTRSMSSDTVVVALPRPHWHHVVSSYGDDHPTNAIRREKIWEGGLTFLMTWALEVACGPESDCLVVDIGMNIGWYTALAAAFQKNVLAFEPNPAPLEFGKKTVRLNGWSSRVRIVNAGLSQDRAPLYVEASLTKSGTRAAERQARAKSLKVPSYRLDDLIDPGAEICFLKADCQGCEGDAFLSGSQLLGAGKIKVVMLEFDHTDRARDALSTLQKLSPRPFHCLLIPLGLTCEGEQINDPNSSSVRNLWDAVVASVMEDCDAKKIDELAPAKTPPGYSTDLWLLRADVLTTLRAAESFVAAEGRRKRAAKQSCSYRELQTNVGHCDLLCRPFRTLRDAQRVCDTRPSCKKILQWSETMFELRGGPKGAGGTAKGYWKEACHEQD</sequence>
<protein>
    <submittedName>
        <fullName evidence="2">Methyltransf_21 domain-containing protein</fullName>
    </submittedName>
</protein>
<evidence type="ECO:0000259" key="1">
    <source>
        <dbReference type="Pfam" id="PF05050"/>
    </source>
</evidence>
<dbReference type="SUPFAM" id="SSF53335">
    <property type="entry name" value="S-adenosyl-L-methionine-dependent methyltransferases"/>
    <property type="match status" value="1"/>
</dbReference>
<name>A0ABP0MA31_9DINO</name>
<evidence type="ECO:0000313" key="3">
    <source>
        <dbReference type="Proteomes" id="UP001642464"/>
    </source>
</evidence>
<proteinExistence type="predicted"/>
<dbReference type="InterPro" id="IPR052514">
    <property type="entry name" value="SAM-dependent_MTase"/>
</dbReference>
<keyword evidence="3" id="KW-1185">Reference proteome</keyword>
<dbReference type="PANTHER" id="PTHR34203">
    <property type="entry name" value="METHYLTRANSFERASE, FKBM FAMILY PROTEIN"/>
    <property type="match status" value="1"/>
</dbReference>
<dbReference type="NCBIfam" id="TIGR01444">
    <property type="entry name" value="fkbM_fam"/>
    <property type="match status" value="1"/>
</dbReference>
<dbReference type="InterPro" id="IPR029063">
    <property type="entry name" value="SAM-dependent_MTases_sf"/>
</dbReference>
<dbReference type="EMBL" id="CAXAMM010020002">
    <property type="protein sequence ID" value="CAK9047030.1"/>
    <property type="molecule type" value="Genomic_DNA"/>
</dbReference>